<evidence type="ECO:0000256" key="1">
    <source>
        <dbReference type="SAM" id="MobiDB-lite"/>
    </source>
</evidence>
<accession>A0ABQ9TZC3</accession>
<feature type="compositionally biased region" description="Low complexity" evidence="1">
    <location>
        <begin position="25"/>
        <end position="47"/>
    </location>
</feature>
<proteinExistence type="predicted"/>
<protein>
    <submittedName>
        <fullName evidence="2">Uncharacterized protein</fullName>
    </submittedName>
</protein>
<feature type="compositionally biased region" description="Polar residues" evidence="1">
    <location>
        <begin position="12"/>
        <end position="24"/>
    </location>
</feature>
<keyword evidence="3" id="KW-1185">Reference proteome</keyword>
<feature type="compositionally biased region" description="Polar residues" evidence="1">
    <location>
        <begin position="153"/>
        <end position="163"/>
    </location>
</feature>
<evidence type="ECO:0000313" key="3">
    <source>
        <dbReference type="Proteomes" id="UP001266305"/>
    </source>
</evidence>
<comment type="caution">
    <text evidence="2">The sequence shown here is derived from an EMBL/GenBank/DDBJ whole genome shotgun (WGS) entry which is preliminary data.</text>
</comment>
<feature type="compositionally biased region" description="Polar residues" evidence="1">
    <location>
        <begin position="92"/>
        <end position="111"/>
    </location>
</feature>
<evidence type="ECO:0000313" key="2">
    <source>
        <dbReference type="EMBL" id="KAK2089880.1"/>
    </source>
</evidence>
<reference evidence="2 3" key="1">
    <citation type="submission" date="2023-05" db="EMBL/GenBank/DDBJ databases">
        <title>B98-5 Cell Line De Novo Hybrid Assembly: An Optical Mapping Approach.</title>
        <authorList>
            <person name="Kananen K."/>
            <person name="Auerbach J.A."/>
            <person name="Kautto E."/>
            <person name="Blachly J.S."/>
        </authorList>
    </citation>
    <scope>NUCLEOTIDE SEQUENCE [LARGE SCALE GENOMIC DNA]</scope>
    <source>
        <strain evidence="2">B95-8</strain>
        <tissue evidence="2">Cell line</tissue>
    </source>
</reference>
<feature type="compositionally biased region" description="Low complexity" evidence="1">
    <location>
        <begin position="71"/>
        <end position="84"/>
    </location>
</feature>
<dbReference type="Proteomes" id="UP001266305">
    <property type="component" value="Unassembled WGS sequence"/>
</dbReference>
<sequence length="192" mass="19876">MTGTAGPRHHSAASTPDSAALTGTASGEPAPSPSCASAESRSGSSRGTAPHPETHSSAVPSPGVPPDQPRAGSEVSEASEASDAPMTEPGESPTSQNTRQGRCCGATTTAQDLFIEDEGQWPTRKLSPCRSAEPEAMDVPPQLTCHTGAPRSSPGTRTQSWTRPASERRSSPLTSRHLQGLTLGTLIQQERN</sequence>
<dbReference type="EMBL" id="JASSZA010000018">
    <property type="protein sequence ID" value="KAK2089880.1"/>
    <property type="molecule type" value="Genomic_DNA"/>
</dbReference>
<gene>
    <name evidence="2" type="ORF">P7K49_032546</name>
</gene>
<feature type="compositionally biased region" description="Low complexity" evidence="1">
    <location>
        <begin position="178"/>
        <end position="192"/>
    </location>
</feature>
<organism evidence="2 3">
    <name type="scientific">Saguinus oedipus</name>
    <name type="common">Cotton-top tamarin</name>
    <name type="synonym">Oedipomidas oedipus</name>
    <dbReference type="NCBI Taxonomy" id="9490"/>
    <lineage>
        <taxon>Eukaryota</taxon>
        <taxon>Metazoa</taxon>
        <taxon>Chordata</taxon>
        <taxon>Craniata</taxon>
        <taxon>Vertebrata</taxon>
        <taxon>Euteleostomi</taxon>
        <taxon>Mammalia</taxon>
        <taxon>Eutheria</taxon>
        <taxon>Euarchontoglires</taxon>
        <taxon>Primates</taxon>
        <taxon>Haplorrhini</taxon>
        <taxon>Platyrrhini</taxon>
        <taxon>Cebidae</taxon>
        <taxon>Callitrichinae</taxon>
        <taxon>Saguinus</taxon>
    </lineage>
</organism>
<feature type="region of interest" description="Disordered" evidence="1">
    <location>
        <begin position="1"/>
        <end position="192"/>
    </location>
</feature>
<name>A0ABQ9TZC3_SAGOE</name>